<proteinExistence type="predicted"/>
<dbReference type="EMBL" id="JBANRG010000003">
    <property type="protein sequence ID" value="KAK7469098.1"/>
    <property type="molecule type" value="Genomic_DNA"/>
</dbReference>
<name>A0ABR1K206_9AGAR</name>
<evidence type="ECO:0000313" key="4">
    <source>
        <dbReference type="EMBL" id="KAK7469098.1"/>
    </source>
</evidence>
<organism evidence="4 5">
    <name type="scientific">Marasmiellus scandens</name>
    <dbReference type="NCBI Taxonomy" id="2682957"/>
    <lineage>
        <taxon>Eukaryota</taxon>
        <taxon>Fungi</taxon>
        <taxon>Dikarya</taxon>
        <taxon>Basidiomycota</taxon>
        <taxon>Agaricomycotina</taxon>
        <taxon>Agaricomycetes</taxon>
        <taxon>Agaricomycetidae</taxon>
        <taxon>Agaricales</taxon>
        <taxon>Marasmiineae</taxon>
        <taxon>Omphalotaceae</taxon>
        <taxon>Marasmiellus</taxon>
    </lineage>
</organism>
<evidence type="ECO:0000256" key="1">
    <source>
        <dbReference type="SAM" id="Phobius"/>
    </source>
</evidence>
<keyword evidence="1" id="KW-0812">Transmembrane</keyword>
<dbReference type="PANTHER" id="PTHR35408">
    <property type="entry name" value="CHROMOSOME 15, WHOLE GENOME SHOTGUN SEQUENCE"/>
    <property type="match status" value="1"/>
</dbReference>
<evidence type="ECO:0000313" key="5">
    <source>
        <dbReference type="Proteomes" id="UP001498398"/>
    </source>
</evidence>
<dbReference type="Pfam" id="PF25550">
    <property type="entry name" value="DUF7928"/>
    <property type="match status" value="1"/>
</dbReference>
<comment type="caution">
    <text evidence="4">The sequence shown here is derived from an EMBL/GenBank/DDBJ whole genome shotgun (WGS) entry which is preliminary data.</text>
</comment>
<feature type="transmembrane region" description="Helical" evidence="1">
    <location>
        <begin position="220"/>
        <end position="248"/>
    </location>
</feature>
<keyword evidence="5" id="KW-1185">Reference proteome</keyword>
<reference evidence="4 5" key="1">
    <citation type="submission" date="2024-01" db="EMBL/GenBank/DDBJ databases">
        <title>A draft genome for the cacao thread blight pathogen Marasmiellus scandens.</title>
        <authorList>
            <person name="Baruah I.K."/>
            <person name="Leung J."/>
            <person name="Bukari Y."/>
            <person name="Amoako-Attah I."/>
            <person name="Meinhardt L.W."/>
            <person name="Bailey B.A."/>
            <person name="Cohen S.P."/>
        </authorList>
    </citation>
    <scope>NUCLEOTIDE SEQUENCE [LARGE SCALE GENOMIC DNA]</scope>
    <source>
        <strain evidence="4 5">GH-19</strain>
    </source>
</reference>
<dbReference type="InterPro" id="IPR001173">
    <property type="entry name" value="Glyco_trans_2-like"/>
</dbReference>
<feature type="transmembrane region" description="Helical" evidence="1">
    <location>
        <begin position="793"/>
        <end position="814"/>
    </location>
</feature>
<evidence type="ECO:0008006" key="6">
    <source>
        <dbReference type="Google" id="ProtNLM"/>
    </source>
</evidence>
<feature type="domain" description="DUF7928" evidence="3">
    <location>
        <begin position="18"/>
        <end position="146"/>
    </location>
</feature>
<gene>
    <name evidence="4" type="ORF">VKT23_003589</name>
</gene>
<feature type="domain" description="Glycosyltransferase 2-like" evidence="2">
    <location>
        <begin position="434"/>
        <end position="644"/>
    </location>
</feature>
<dbReference type="InterPro" id="IPR057688">
    <property type="entry name" value="DUF7928"/>
</dbReference>
<feature type="transmembrane region" description="Helical" evidence="1">
    <location>
        <begin position="755"/>
        <end position="773"/>
    </location>
</feature>
<evidence type="ECO:0000259" key="3">
    <source>
        <dbReference type="Pfam" id="PF25550"/>
    </source>
</evidence>
<feature type="transmembrane region" description="Helical" evidence="1">
    <location>
        <begin position="630"/>
        <end position="651"/>
    </location>
</feature>
<sequence>MVCDVDDAILRLIYTTITASTGICLRGEDSHFRTFPYDDPDLNNFTDNVRLLNSAVAVKLSSPVIQAVISEIPVYESKVNIDDNTNIQVLQFLDELPSAQKDQFAAFVRQDDCLVIWEDEVDVIINSCKDLEARLLQYLLRLRKRATLEDEPRNPGSLHDEKLKVHDLVFEEGHTKDRRPVVLLAPVYNGLAAGLAIYFVSTGVKILLQEYARDGGKLRFALCSTIPFTVCIGLFFCMQAVLGLAMLLGPTSQYKKNSLYYSATKPAPNPNTDSNLPHITIQLPVYKESLEKTIQPSVLSIKKAMRTYALQGGTSSIFICDDGLRVLGKEEADKRIAFYATHDIGWVARPPHSASFERLGQFKKASNLNYGLALSMKLEKHLSELHRYGETDSTTGEPLEERALKLTVEGMYNESGNQHAPWAENAKKLRIGEVILMVDSDTVIPEDCFRDAAREMAESPEVAIIQHESDVFQIAHHYFENGIAHFTRRINRSISLGCANGEVGPFVGHNAFLRWSAIQEVSFIDGQTDTRKYWSESHVSEDFDMTLRLLNKGYVVRWATYAEGGFKEGVSLTLTDEIARWQKYAYGCNELLFNPLVRWPTNGPISKQVRNFVWSNAPVHHKLNVLAYMFSYYGIAASGLISIFNYLFLGFSPYVDGFYHKSFEVLLACLIVFPALGNVSLMVLEWRLGRKKLLVCAYDQLKWIVFFLLFFGGITFQISAAILAHLFSFRMTWDSTIKEFRESTFMREVVRTIKCFWYSLLISGLFIAVIVVLNSNAVPVEWRISVTDWAGVVPVAVVAGCSILMPIALNPWILKLAY</sequence>
<evidence type="ECO:0000259" key="2">
    <source>
        <dbReference type="Pfam" id="PF13632"/>
    </source>
</evidence>
<feature type="transmembrane region" description="Helical" evidence="1">
    <location>
        <begin position="663"/>
        <end position="683"/>
    </location>
</feature>
<dbReference type="Gene3D" id="3.90.550.10">
    <property type="entry name" value="Spore Coat Polysaccharide Biosynthesis Protein SpsA, Chain A"/>
    <property type="match status" value="1"/>
</dbReference>
<dbReference type="Pfam" id="PF13632">
    <property type="entry name" value="Glyco_trans_2_3"/>
    <property type="match status" value="1"/>
</dbReference>
<dbReference type="InterPro" id="IPR029044">
    <property type="entry name" value="Nucleotide-diphossugar_trans"/>
</dbReference>
<dbReference type="PANTHER" id="PTHR35408:SF3">
    <property type="entry name" value="GLYCOSYLTRANSFERASE 2-LIKE DOMAIN-CONTAINING PROTEIN"/>
    <property type="match status" value="1"/>
</dbReference>
<feature type="transmembrane region" description="Helical" evidence="1">
    <location>
        <begin position="703"/>
        <end position="727"/>
    </location>
</feature>
<dbReference type="Proteomes" id="UP001498398">
    <property type="component" value="Unassembled WGS sequence"/>
</dbReference>
<accession>A0ABR1K206</accession>
<protein>
    <recommendedName>
        <fullName evidence="6">Glycosyltransferase 2-like domain-containing protein</fullName>
    </recommendedName>
</protein>
<feature type="transmembrane region" description="Helical" evidence="1">
    <location>
        <begin position="187"/>
        <end position="208"/>
    </location>
</feature>
<dbReference type="SUPFAM" id="SSF53448">
    <property type="entry name" value="Nucleotide-diphospho-sugar transferases"/>
    <property type="match status" value="1"/>
</dbReference>
<keyword evidence="1" id="KW-1133">Transmembrane helix</keyword>
<keyword evidence="1" id="KW-0472">Membrane</keyword>